<dbReference type="GO" id="GO:0043200">
    <property type="term" value="P:response to amino acid"/>
    <property type="evidence" value="ECO:0007669"/>
    <property type="project" value="TreeGrafter"/>
</dbReference>
<keyword evidence="3" id="KW-0804">Transcription</keyword>
<dbReference type="InterPro" id="IPR000485">
    <property type="entry name" value="AsnC-type_HTH_dom"/>
</dbReference>
<evidence type="ECO:0000259" key="4">
    <source>
        <dbReference type="PROSITE" id="PS50956"/>
    </source>
</evidence>
<dbReference type="SUPFAM" id="SSF46785">
    <property type="entry name" value="Winged helix' DNA-binding domain"/>
    <property type="match status" value="1"/>
</dbReference>
<evidence type="ECO:0000313" key="5">
    <source>
        <dbReference type="EMBL" id="HGY54227.1"/>
    </source>
</evidence>
<dbReference type="Gene3D" id="3.30.70.920">
    <property type="match status" value="1"/>
</dbReference>
<organism evidence="5">
    <name type="scientific">Caldithrix abyssi</name>
    <dbReference type="NCBI Taxonomy" id="187145"/>
    <lineage>
        <taxon>Bacteria</taxon>
        <taxon>Pseudomonadati</taxon>
        <taxon>Calditrichota</taxon>
        <taxon>Calditrichia</taxon>
        <taxon>Calditrichales</taxon>
        <taxon>Calditrichaceae</taxon>
        <taxon>Caldithrix</taxon>
    </lineage>
</organism>
<dbReference type="GO" id="GO:0043565">
    <property type="term" value="F:sequence-specific DNA binding"/>
    <property type="evidence" value="ECO:0007669"/>
    <property type="project" value="InterPro"/>
</dbReference>
<dbReference type="GO" id="GO:0006355">
    <property type="term" value="P:regulation of DNA-templated transcription"/>
    <property type="evidence" value="ECO:0007669"/>
    <property type="project" value="UniProtKB-ARBA"/>
</dbReference>
<dbReference type="SUPFAM" id="SSF54909">
    <property type="entry name" value="Dimeric alpha+beta barrel"/>
    <property type="match status" value="1"/>
</dbReference>
<dbReference type="Pfam" id="PF13412">
    <property type="entry name" value="HTH_24"/>
    <property type="match status" value="1"/>
</dbReference>
<proteinExistence type="predicted"/>
<comment type="caution">
    <text evidence="5">The sequence shown here is derived from an EMBL/GenBank/DDBJ whole genome shotgun (WGS) entry which is preliminary data.</text>
</comment>
<name>A0A7V4WUB4_CALAY</name>
<feature type="domain" description="HTH asnC-type" evidence="4">
    <location>
        <begin position="8"/>
        <end position="69"/>
    </location>
</feature>
<gene>
    <name evidence="5" type="ORF">ENK44_00865</name>
</gene>
<dbReference type="SMART" id="SM00344">
    <property type="entry name" value="HTH_ASNC"/>
    <property type="match status" value="1"/>
</dbReference>
<keyword evidence="2" id="KW-0238">DNA-binding</keyword>
<dbReference type="InterPro" id="IPR019887">
    <property type="entry name" value="Tscrpt_reg_AsnC/Lrp_C"/>
</dbReference>
<dbReference type="InterPro" id="IPR019885">
    <property type="entry name" value="Tscrpt_reg_HTH_AsnC-type_CS"/>
</dbReference>
<reference evidence="5" key="1">
    <citation type="journal article" date="2020" name="mSystems">
        <title>Genome- and Community-Level Interaction Insights into Carbon Utilization and Element Cycling Functions of Hydrothermarchaeota in Hydrothermal Sediment.</title>
        <authorList>
            <person name="Zhou Z."/>
            <person name="Liu Y."/>
            <person name="Xu W."/>
            <person name="Pan J."/>
            <person name="Luo Z.H."/>
            <person name="Li M."/>
        </authorList>
    </citation>
    <scope>NUCLEOTIDE SEQUENCE [LARGE SCALE GENOMIC DNA]</scope>
    <source>
        <strain evidence="5">HyVt-577</strain>
    </source>
</reference>
<dbReference type="Gene3D" id="1.10.10.10">
    <property type="entry name" value="Winged helix-like DNA-binding domain superfamily/Winged helix DNA-binding domain"/>
    <property type="match status" value="1"/>
</dbReference>
<dbReference type="InterPro" id="IPR036388">
    <property type="entry name" value="WH-like_DNA-bd_sf"/>
</dbReference>
<dbReference type="PANTHER" id="PTHR30154:SF34">
    <property type="entry name" value="TRANSCRIPTIONAL REGULATOR AZLB"/>
    <property type="match status" value="1"/>
</dbReference>
<dbReference type="PROSITE" id="PS50956">
    <property type="entry name" value="HTH_ASNC_2"/>
    <property type="match status" value="1"/>
</dbReference>
<dbReference type="InterPro" id="IPR019888">
    <property type="entry name" value="Tscrpt_reg_AsnC-like"/>
</dbReference>
<dbReference type="InterPro" id="IPR011008">
    <property type="entry name" value="Dimeric_a/b-barrel"/>
</dbReference>
<evidence type="ECO:0000256" key="2">
    <source>
        <dbReference type="ARBA" id="ARBA00023125"/>
    </source>
</evidence>
<dbReference type="GO" id="GO:0005829">
    <property type="term" value="C:cytosol"/>
    <property type="evidence" value="ECO:0007669"/>
    <property type="project" value="TreeGrafter"/>
</dbReference>
<dbReference type="EMBL" id="DRQG01000011">
    <property type="protein sequence ID" value="HGY54227.1"/>
    <property type="molecule type" value="Genomic_DNA"/>
</dbReference>
<dbReference type="PANTHER" id="PTHR30154">
    <property type="entry name" value="LEUCINE-RESPONSIVE REGULATORY PROTEIN"/>
    <property type="match status" value="1"/>
</dbReference>
<dbReference type="Pfam" id="PF01037">
    <property type="entry name" value="AsnC_trans_reg"/>
    <property type="match status" value="1"/>
</dbReference>
<dbReference type="AlphaFoldDB" id="A0A7V4WUB4"/>
<protein>
    <submittedName>
        <fullName evidence="5">Lrp/AsnC family transcriptional regulator</fullName>
    </submittedName>
</protein>
<sequence length="163" mass="18781">MDNFIMKLDPTDIKILNILQRDGRITNTELAKRINISPPPTLERVKKLEKNGIIQRYAAIVDPVAIGYQTCTFVEVTLSRHGRKNVEDFIRSVQKIDEIMECHHVTGDADFLLKIAVKNIPAYEELVFHKLTELPHVQHLKTMVVLSTFKKETAFKIKEENND</sequence>
<keyword evidence="1" id="KW-0805">Transcription regulation</keyword>
<evidence type="ECO:0000256" key="3">
    <source>
        <dbReference type="ARBA" id="ARBA00023163"/>
    </source>
</evidence>
<evidence type="ECO:0000256" key="1">
    <source>
        <dbReference type="ARBA" id="ARBA00023015"/>
    </source>
</evidence>
<dbReference type="CDD" id="cd00090">
    <property type="entry name" value="HTH_ARSR"/>
    <property type="match status" value="1"/>
</dbReference>
<dbReference type="FunFam" id="1.10.10.10:FF:000186">
    <property type="entry name" value="AsnC family transcriptional regulator"/>
    <property type="match status" value="1"/>
</dbReference>
<accession>A0A7V4WUB4</accession>
<dbReference type="InterPro" id="IPR011991">
    <property type="entry name" value="ArsR-like_HTH"/>
</dbReference>
<dbReference type="Proteomes" id="UP000885779">
    <property type="component" value="Unassembled WGS sequence"/>
</dbReference>
<dbReference type="PRINTS" id="PR00033">
    <property type="entry name" value="HTHASNC"/>
</dbReference>
<dbReference type="InterPro" id="IPR036390">
    <property type="entry name" value="WH_DNA-bd_sf"/>
</dbReference>
<dbReference type="PROSITE" id="PS00519">
    <property type="entry name" value="HTH_ASNC_1"/>
    <property type="match status" value="1"/>
</dbReference>